<dbReference type="Proteomes" id="UP001217476">
    <property type="component" value="Chromosome"/>
</dbReference>
<dbReference type="GO" id="GO:0008976">
    <property type="term" value="F:polyphosphate kinase activity"/>
    <property type="evidence" value="ECO:0007669"/>
    <property type="project" value="InterPro"/>
</dbReference>
<dbReference type="AlphaFoldDB" id="A0AAJ5VUE0"/>
<dbReference type="GO" id="GO:0006754">
    <property type="term" value="P:ATP biosynthetic process"/>
    <property type="evidence" value="ECO:0007669"/>
    <property type="project" value="UniProtKB-KW"/>
</dbReference>
<dbReference type="InterPro" id="IPR016898">
    <property type="entry name" value="Polyphosphate_phosphotransfera"/>
</dbReference>
<gene>
    <name evidence="7" type="ORF">P0Y65_19630</name>
</gene>
<accession>A0AAJ5VUE0</accession>
<evidence type="ECO:0000313" key="7">
    <source>
        <dbReference type="EMBL" id="WEK04360.1"/>
    </source>
</evidence>
<evidence type="ECO:0000313" key="8">
    <source>
        <dbReference type="Proteomes" id="UP001217476"/>
    </source>
</evidence>
<evidence type="ECO:0000256" key="1">
    <source>
        <dbReference type="ARBA" id="ARBA00009924"/>
    </source>
</evidence>
<dbReference type="Gene3D" id="3.40.50.300">
    <property type="entry name" value="P-loop containing nucleotide triphosphate hydrolases"/>
    <property type="match status" value="1"/>
</dbReference>
<evidence type="ECO:0000256" key="4">
    <source>
        <dbReference type="ARBA" id="ARBA00023310"/>
    </source>
</evidence>
<dbReference type="Pfam" id="PF03976">
    <property type="entry name" value="PPK2"/>
    <property type="match status" value="1"/>
</dbReference>
<evidence type="ECO:0000256" key="3">
    <source>
        <dbReference type="ARBA" id="ARBA00022777"/>
    </source>
</evidence>
<dbReference type="InterPro" id="IPR027417">
    <property type="entry name" value="P-loop_NTPase"/>
</dbReference>
<feature type="domain" description="Polyphosphate kinase-2-related" evidence="6">
    <location>
        <begin position="34"/>
        <end position="265"/>
    </location>
</feature>
<reference evidence="7" key="1">
    <citation type="submission" date="2023-03" db="EMBL/GenBank/DDBJ databases">
        <title>Andean soil-derived lignocellulolytic bacterial consortium as a source of novel taxa and putative plastic-active enzymes.</title>
        <authorList>
            <person name="Diaz-Garcia L."/>
            <person name="Chuvochina M."/>
            <person name="Feuerriegel G."/>
            <person name="Bunk B."/>
            <person name="Sproer C."/>
            <person name="Streit W.R."/>
            <person name="Rodriguez L.M."/>
            <person name="Overmann J."/>
            <person name="Jimenez D.J."/>
        </authorList>
    </citation>
    <scope>NUCLEOTIDE SEQUENCE</scope>
    <source>
        <strain evidence="7">MAG 4196</strain>
    </source>
</reference>
<evidence type="ECO:0000259" key="6">
    <source>
        <dbReference type="Pfam" id="PF03976"/>
    </source>
</evidence>
<organism evidence="7 8">
    <name type="scientific">Candidatus Devosia phytovorans</name>
    <dbReference type="NCBI Taxonomy" id="3121372"/>
    <lineage>
        <taxon>Bacteria</taxon>
        <taxon>Pseudomonadati</taxon>
        <taxon>Pseudomonadota</taxon>
        <taxon>Alphaproteobacteria</taxon>
        <taxon>Hyphomicrobiales</taxon>
        <taxon>Devosiaceae</taxon>
        <taxon>Devosia</taxon>
    </lineage>
</organism>
<dbReference type="EMBL" id="CP119312">
    <property type="protein sequence ID" value="WEK04360.1"/>
    <property type="molecule type" value="Genomic_DNA"/>
</dbReference>
<dbReference type="SUPFAM" id="SSF52540">
    <property type="entry name" value="P-loop containing nucleoside triphosphate hydrolases"/>
    <property type="match status" value="1"/>
</dbReference>
<keyword evidence="3 7" id="KW-0418">Kinase</keyword>
<dbReference type="PANTHER" id="PTHR34383:SF3">
    <property type="entry name" value="POLYPHOSPHATE:AMP PHOSPHOTRANSFERASE"/>
    <property type="match status" value="1"/>
</dbReference>
<protein>
    <submittedName>
        <fullName evidence="7">Polyphosphate kinase 2 family protein</fullName>
    </submittedName>
</protein>
<comment type="catalytic activity">
    <reaction evidence="5">
        <text>[phosphate](n) + ATP = [phosphate](n+1) + ADP</text>
        <dbReference type="Rhea" id="RHEA:19573"/>
        <dbReference type="Rhea" id="RHEA-COMP:9859"/>
        <dbReference type="Rhea" id="RHEA-COMP:14280"/>
        <dbReference type="ChEBI" id="CHEBI:16838"/>
        <dbReference type="ChEBI" id="CHEBI:30616"/>
        <dbReference type="ChEBI" id="CHEBI:456216"/>
    </reaction>
    <physiologicalReaction direction="right-to-left" evidence="5">
        <dbReference type="Rhea" id="RHEA:19575"/>
    </physiologicalReaction>
</comment>
<proteinExistence type="inferred from homology"/>
<dbReference type="InterPro" id="IPR022488">
    <property type="entry name" value="PPK2-related"/>
</dbReference>
<name>A0AAJ5VUE0_9HYPH</name>
<dbReference type="NCBIfam" id="TIGR03709">
    <property type="entry name" value="PPK2_rel_1"/>
    <property type="match status" value="1"/>
</dbReference>
<comment type="similarity">
    <text evidence="1">Belongs to the polyphosphate kinase 2 (PPK2) family. Class I subfamily.</text>
</comment>
<dbReference type="PIRSF" id="PIRSF028756">
    <property type="entry name" value="PPK2_prd"/>
    <property type="match status" value="1"/>
</dbReference>
<keyword evidence="4" id="KW-0066">ATP synthesis</keyword>
<dbReference type="GO" id="GO:0006797">
    <property type="term" value="P:polyphosphate metabolic process"/>
    <property type="evidence" value="ECO:0007669"/>
    <property type="project" value="InterPro"/>
</dbReference>
<dbReference type="PANTHER" id="PTHR34383">
    <property type="entry name" value="POLYPHOSPHATE:AMP PHOSPHOTRANSFERASE-RELATED"/>
    <property type="match status" value="1"/>
</dbReference>
<keyword evidence="2" id="KW-0808">Transferase</keyword>
<evidence type="ECO:0000256" key="2">
    <source>
        <dbReference type="ARBA" id="ARBA00022679"/>
    </source>
</evidence>
<evidence type="ECO:0000256" key="5">
    <source>
        <dbReference type="ARBA" id="ARBA00024500"/>
    </source>
</evidence>
<sequence>MTADLAQRYRVQNGKGFSLSDIDPADRGGNGLDKAKAKPLLEAGLKELVGLQERLYAEHRWALLIILQGMDTSGKDGVVKHVMAGVNPLGCMAHAFKAPSRNELDHGFLWRSQMLIPGRGHIGIFNRSYYEDVLAVRFREVALAEEGLPPSLVTDDIWERRFGDIRAFETYLGNVGIVPIKVMLHISPGEQKKRLLARADDPGKHWKFNAADLDDRRLWKPYHSAYEDAIRRTATATAPWYVVPSDHKWFSRLVVASITIDTLKGLDLHFPEQTKAGREAMEAARRQLLAE</sequence>
<dbReference type="InterPro" id="IPR022300">
    <property type="entry name" value="PPK2-rel_1"/>
</dbReference>